<evidence type="ECO:0000256" key="5">
    <source>
        <dbReference type="ARBA" id="ARBA00023180"/>
    </source>
</evidence>
<dbReference type="GO" id="GO:0006508">
    <property type="term" value="P:proteolysis"/>
    <property type="evidence" value="ECO:0007669"/>
    <property type="project" value="UniProtKB-KW"/>
</dbReference>
<evidence type="ECO:0000256" key="6">
    <source>
        <dbReference type="SAM" id="SignalP"/>
    </source>
</evidence>
<name>C4JNK2_UNCRE</name>
<evidence type="ECO:0000256" key="2">
    <source>
        <dbReference type="ARBA" id="ARBA00022670"/>
    </source>
</evidence>
<dbReference type="VEuPathDB" id="FungiDB:UREG_03000"/>
<keyword evidence="3 6" id="KW-0732">Signal</keyword>
<keyword evidence="2" id="KW-0645">Protease</keyword>
<evidence type="ECO:0000256" key="4">
    <source>
        <dbReference type="ARBA" id="ARBA00022801"/>
    </source>
</evidence>
<organism evidence="7 8">
    <name type="scientific">Uncinocarpus reesii (strain UAMH 1704)</name>
    <dbReference type="NCBI Taxonomy" id="336963"/>
    <lineage>
        <taxon>Eukaryota</taxon>
        <taxon>Fungi</taxon>
        <taxon>Dikarya</taxon>
        <taxon>Ascomycota</taxon>
        <taxon>Pezizomycotina</taxon>
        <taxon>Eurotiomycetes</taxon>
        <taxon>Eurotiomycetidae</taxon>
        <taxon>Onygenales</taxon>
        <taxon>Onygenaceae</taxon>
        <taxon>Uncinocarpus</taxon>
    </lineage>
</organism>
<dbReference type="InterPro" id="IPR008758">
    <property type="entry name" value="Peptidase_S28"/>
</dbReference>
<keyword evidence="5" id="KW-0325">Glycoprotein</keyword>
<dbReference type="GO" id="GO:0008239">
    <property type="term" value="F:dipeptidyl-peptidase activity"/>
    <property type="evidence" value="ECO:0007669"/>
    <property type="project" value="TreeGrafter"/>
</dbReference>
<dbReference type="Gene3D" id="3.40.50.1820">
    <property type="entry name" value="alpha/beta hydrolase"/>
    <property type="match status" value="2"/>
</dbReference>
<dbReference type="RefSeq" id="XP_002543484.1">
    <property type="nucleotide sequence ID" value="XM_002543438.1"/>
</dbReference>
<evidence type="ECO:0000256" key="1">
    <source>
        <dbReference type="ARBA" id="ARBA00011079"/>
    </source>
</evidence>
<dbReference type="Pfam" id="PF05577">
    <property type="entry name" value="Peptidase_S28"/>
    <property type="match status" value="1"/>
</dbReference>
<dbReference type="HOGENOM" id="CLU_023630_2_0_1"/>
<dbReference type="OMA" id="NDYIDSQ"/>
<dbReference type="OrthoDB" id="1735038at2759"/>
<evidence type="ECO:0000313" key="7">
    <source>
        <dbReference type="EMBL" id="EEP78155.1"/>
    </source>
</evidence>
<evidence type="ECO:0000256" key="3">
    <source>
        <dbReference type="ARBA" id="ARBA00022729"/>
    </source>
</evidence>
<dbReference type="InterPro" id="IPR029058">
    <property type="entry name" value="AB_hydrolase_fold"/>
</dbReference>
<dbReference type="GO" id="GO:0070008">
    <property type="term" value="F:serine-type exopeptidase activity"/>
    <property type="evidence" value="ECO:0007669"/>
    <property type="project" value="InterPro"/>
</dbReference>
<dbReference type="Proteomes" id="UP000002058">
    <property type="component" value="Unassembled WGS sequence"/>
</dbReference>
<feature type="chain" id="PRO_5002939386" description="Thymus-specific serine protease" evidence="6">
    <location>
        <begin position="23"/>
        <end position="546"/>
    </location>
</feature>
<dbReference type="ESTHER" id="uncre-c4jnk2">
    <property type="family name" value="Prolylcarboxypeptidase"/>
</dbReference>
<keyword evidence="4" id="KW-0378">Hydrolase</keyword>
<dbReference type="SUPFAM" id="SSF53474">
    <property type="entry name" value="alpha/beta-Hydrolases"/>
    <property type="match status" value="1"/>
</dbReference>
<protein>
    <recommendedName>
        <fullName evidence="9">Thymus-specific serine protease</fullName>
    </recommendedName>
</protein>
<feature type="signal peptide" evidence="6">
    <location>
        <begin position="1"/>
        <end position="22"/>
    </location>
</feature>
<dbReference type="PANTHER" id="PTHR11010:SF109">
    <property type="entry name" value="PEPTIDASE, FAMILY S28, PUTATIVE (AFU_ORTHOLOGUE AFUA_4G03790)-RELATED"/>
    <property type="match status" value="1"/>
</dbReference>
<comment type="similarity">
    <text evidence="1">Belongs to the peptidase S28 family.</text>
</comment>
<dbReference type="eggNOG" id="KOG2182">
    <property type="taxonomic scope" value="Eukaryota"/>
</dbReference>
<accession>C4JNK2</accession>
<dbReference type="MEROPS" id="S28.004"/>
<dbReference type="AlphaFoldDB" id="C4JNK2"/>
<reference evidence="8" key="1">
    <citation type="journal article" date="2009" name="Genome Res.">
        <title>Comparative genomic analyses of the human fungal pathogens Coccidioides and their relatives.</title>
        <authorList>
            <person name="Sharpton T.J."/>
            <person name="Stajich J.E."/>
            <person name="Rounsley S.D."/>
            <person name="Gardner M.J."/>
            <person name="Wortman J.R."/>
            <person name="Jordar V.S."/>
            <person name="Maiti R."/>
            <person name="Kodira C.D."/>
            <person name="Neafsey D.E."/>
            <person name="Zeng Q."/>
            <person name="Hung C.-Y."/>
            <person name="McMahan C."/>
            <person name="Muszewska A."/>
            <person name="Grynberg M."/>
            <person name="Mandel M.A."/>
            <person name="Kellner E.M."/>
            <person name="Barker B.M."/>
            <person name="Galgiani J.N."/>
            <person name="Orbach M.J."/>
            <person name="Kirkland T.N."/>
            <person name="Cole G.T."/>
            <person name="Henn M.R."/>
            <person name="Birren B.W."/>
            <person name="Taylor J.W."/>
        </authorList>
    </citation>
    <scope>NUCLEOTIDE SEQUENCE [LARGE SCALE GENOMIC DNA]</scope>
    <source>
        <strain evidence="8">UAMH 1704</strain>
    </source>
</reference>
<keyword evidence="8" id="KW-1185">Reference proteome</keyword>
<proteinExistence type="inferred from homology"/>
<evidence type="ECO:0000313" key="8">
    <source>
        <dbReference type="Proteomes" id="UP000002058"/>
    </source>
</evidence>
<sequence>MRISPRLFGATAFCLLASLGTALGPIWSTLQRDLELAALKGLDADAVFNPDWKDVKEGFFRGAPEAAATPEYATIPIDHNNPRYTYRNRYWVNDAYYRPGGPVIIFDGGEGDAQGLANYYLEDQTSYIVQLLQEFGGVGLVWEHRYYGQSNPYPVNDNTPASQLQYLSNEQALNDLPYFARTFRRRSISYDLTPRSTPWVMIGGSYPGMRAAFSRLKHPDTIFAALSSSAPVQARIDFSAYYEQVYRGLIAYGYGNCTRDMQAAYQYIDSQLAQQNTATYIKQLFLGPGAERNTHGVFTQALLAVWVTWQTYGPTGEVAQFCNWMETDPRTGRTAPAEGWAPTRGVRAVVERFAAWPNFRSRVNAAFGSNCGKGDCDLKLTATDPAAISWAWQFCSQWGYFQTRNPSGIISIYQTDDYFQRELCYSQFPDGVSSGHLPARPGVDQANNYTSGWYTRPSNVFFTGGEFDPWNSLSTLSTESYAPRARVTTRIPQCNQPTPRSEVFGYLIPHAEHCYDLRTDVRSGEYPRSLFRSALRQWLPCFRRRN</sequence>
<dbReference type="PANTHER" id="PTHR11010">
    <property type="entry name" value="PROTEASE S28 PRO-X CARBOXYPEPTIDASE-RELATED"/>
    <property type="match status" value="1"/>
</dbReference>
<dbReference type="EMBL" id="CH476616">
    <property type="protein sequence ID" value="EEP78155.1"/>
    <property type="molecule type" value="Genomic_DNA"/>
</dbReference>
<dbReference type="InParanoid" id="C4JNK2"/>
<dbReference type="GeneID" id="8439019"/>
<dbReference type="KEGG" id="ure:UREG_03000"/>
<evidence type="ECO:0008006" key="9">
    <source>
        <dbReference type="Google" id="ProtNLM"/>
    </source>
</evidence>
<gene>
    <name evidence="7" type="ORF">UREG_03000</name>
</gene>